<proteinExistence type="predicted"/>
<dbReference type="EMBL" id="LR796418">
    <property type="protein sequence ID" value="CAB4143617.1"/>
    <property type="molecule type" value="Genomic_DNA"/>
</dbReference>
<protein>
    <submittedName>
        <fullName evidence="2">Uncharacterized protein</fullName>
    </submittedName>
</protein>
<evidence type="ECO:0000313" key="1">
    <source>
        <dbReference type="EMBL" id="CAB4143617.1"/>
    </source>
</evidence>
<dbReference type="Gene3D" id="3.90.550.20">
    <property type="match status" value="1"/>
</dbReference>
<sequence>MNQNRINGIESLKKNSKVNHILVTNDNLPEYILVDYPLHKGYEYLSDVHKADYLRTYFMHHHGGGYTDIKPCSWDWNPYFDHLEASDAFGIGAPEDEFELSVTPKQRPWLGQHWDKLMTNDLYIFKPNTEFTTKWYSTLLSVMDIKLNNLQKFPAKQSREAADTFITRYPIQWGEILLEIFHPLCYHYTDRLIKTMPYPITVNYR</sequence>
<accession>A0A6J5NVB8</accession>
<evidence type="ECO:0000313" key="2">
    <source>
        <dbReference type="EMBL" id="CAB4162937.1"/>
    </source>
</evidence>
<gene>
    <name evidence="1" type="ORF">UFOVP436_191</name>
    <name evidence="2" type="ORF">UFOVP784_191</name>
</gene>
<dbReference type="Pfam" id="PF04488">
    <property type="entry name" value="Gly_transf_sug"/>
    <property type="match status" value="1"/>
</dbReference>
<organism evidence="2">
    <name type="scientific">uncultured Caudovirales phage</name>
    <dbReference type="NCBI Taxonomy" id="2100421"/>
    <lineage>
        <taxon>Viruses</taxon>
        <taxon>Duplodnaviria</taxon>
        <taxon>Heunggongvirae</taxon>
        <taxon>Uroviricota</taxon>
        <taxon>Caudoviricetes</taxon>
        <taxon>Peduoviridae</taxon>
        <taxon>Maltschvirus</taxon>
        <taxon>Maltschvirus maltsch</taxon>
    </lineage>
</organism>
<name>A0A6J5NVB8_9CAUD</name>
<dbReference type="EMBL" id="LR796737">
    <property type="protein sequence ID" value="CAB4162937.1"/>
    <property type="molecule type" value="Genomic_DNA"/>
</dbReference>
<reference evidence="2" key="1">
    <citation type="submission" date="2020-04" db="EMBL/GenBank/DDBJ databases">
        <authorList>
            <person name="Chiriac C."/>
            <person name="Salcher M."/>
            <person name="Ghai R."/>
            <person name="Kavagutti S V."/>
        </authorList>
    </citation>
    <scope>NUCLEOTIDE SEQUENCE</scope>
</reference>
<dbReference type="InterPro" id="IPR007577">
    <property type="entry name" value="GlycoTrfase_DXD_sugar-bd_CS"/>
</dbReference>